<dbReference type="Proteomes" id="UP000661077">
    <property type="component" value="Unassembled WGS sequence"/>
</dbReference>
<keyword evidence="1" id="KW-0472">Membrane</keyword>
<evidence type="ECO:0000256" key="1">
    <source>
        <dbReference type="SAM" id="Phobius"/>
    </source>
</evidence>
<proteinExistence type="predicted"/>
<keyword evidence="1" id="KW-1133">Transmembrane helix</keyword>
<organism evidence="2 3">
    <name type="scientific">Steroidobacter gossypii</name>
    <dbReference type="NCBI Taxonomy" id="2805490"/>
    <lineage>
        <taxon>Bacteria</taxon>
        <taxon>Pseudomonadati</taxon>
        <taxon>Pseudomonadota</taxon>
        <taxon>Gammaproteobacteria</taxon>
        <taxon>Steroidobacterales</taxon>
        <taxon>Steroidobacteraceae</taxon>
        <taxon>Steroidobacter</taxon>
    </lineage>
</organism>
<reference evidence="2 3" key="1">
    <citation type="journal article" date="2021" name="Int. J. Syst. Evol. Microbiol.">
        <title>Steroidobacter gossypii sp. nov., isolated from soil of cotton cropping field.</title>
        <authorList>
            <person name="Huang R."/>
            <person name="Yang S."/>
            <person name="Zhen C."/>
            <person name="Liu W."/>
        </authorList>
    </citation>
    <scope>NUCLEOTIDE SEQUENCE [LARGE SCALE GENOMIC DNA]</scope>
    <source>
        <strain evidence="2 3">S1-65</strain>
    </source>
</reference>
<feature type="transmembrane region" description="Helical" evidence="1">
    <location>
        <begin position="39"/>
        <end position="61"/>
    </location>
</feature>
<keyword evidence="1" id="KW-0812">Transmembrane</keyword>
<protein>
    <submittedName>
        <fullName evidence="2">Uncharacterized protein</fullName>
    </submittedName>
</protein>
<feature type="transmembrane region" description="Helical" evidence="1">
    <location>
        <begin position="73"/>
        <end position="96"/>
    </location>
</feature>
<dbReference type="EMBL" id="JAEVLS010000005">
    <property type="protein sequence ID" value="MBM0107314.1"/>
    <property type="molecule type" value="Genomic_DNA"/>
</dbReference>
<sequence length="104" mass="11137">MRIVYLAKMRPLFVVAQVLCWNAVGLSLSDRVLVNTCSLALLASAALALAMLVAGVKYSVWVRELVLRPGADYQYVSGALFLCGTVSFVLAASAFIKASQLAQL</sequence>
<keyword evidence="3" id="KW-1185">Reference proteome</keyword>
<name>A0ABS1X272_9GAMM</name>
<comment type="caution">
    <text evidence="2">The sequence shown here is derived from an EMBL/GenBank/DDBJ whole genome shotgun (WGS) entry which is preliminary data.</text>
</comment>
<evidence type="ECO:0000313" key="2">
    <source>
        <dbReference type="EMBL" id="MBM0107314.1"/>
    </source>
</evidence>
<dbReference type="RefSeq" id="WP_203169428.1">
    <property type="nucleotide sequence ID" value="NZ_JAEVLS010000005.1"/>
</dbReference>
<accession>A0ABS1X272</accession>
<gene>
    <name evidence="2" type="ORF">JM946_21460</name>
</gene>
<evidence type="ECO:0000313" key="3">
    <source>
        <dbReference type="Proteomes" id="UP000661077"/>
    </source>
</evidence>